<keyword evidence="1" id="KW-0472">Membrane</keyword>
<dbReference type="RefSeq" id="WP_105186719.1">
    <property type="nucleotide sequence ID" value="NZ_BAAAGO010000006.1"/>
</dbReference>
<protein>
    <submittedName>
        <fullName evidence="2">Uncharacterized protein</fullName>
    </submittedName>
</protein>
<evidence type="ECO:0000256" key="1">
    <source>
        <dbReference type="SAM" id="Phobius"/>
    </source>
</evidence>
<sequence>MLETYVKTRIAVESFVRRQAELATSSEYRWVWLVLIGILVVAAAVAWVYCRNAGYRGFTGDIQAVRGPWGIKIGVKLGCY</sequence>
<evidence type="ECO:0000313" key="3">
    <source>
        <dbReference type="Proteomes" id="UP000238164"/>
    </source>
</evidence>
<keyword evidence="1" id="KW-1133">Transmembrane helix</keyword>
<proteinExistence type="predicted"/>
<keyword evidence="1" id="KW-0812">Transmembrane</keyword>
<keyword evidence="3" id="KW-1185">Reference proteome</keyword>
<dbReference type="OrthoDB" id="10002341at2"/>
<feature type="transmembrane region" description="Helical" evidence="1">
    <location>
        <begin position="30"/>
        <end position="50"/>
    </location>
</feature>
<organism evidence="2 3">
    <name type="scientific">Micropruina glycogenica</name>
    <dbReference type="NCBI Taxonomy" id="75385"/>
    <lineage>
        <taxon>Bacteria</taxon>
        <taxon>Bacillati</taxon>
        <taxon>Actinomycetota</taxon>
        <taxon>Actinomycetes</taxon>
        <taxon>Propionibacteriales</taxon>
        <taxon>Nocardioidaceae</taxon>
        <taxon>Micropruina</taxon>
    </lineage>
</organism>
<dbReference type="Proteomes" id="UP000238164">
    <property type="component" value="Chromosome 1"/>
</dbReference>
<dbReference type="EMBL" id="LT985188">
    <property type="protein sequence ID" value="SPD88149.1"/>
    <property type="molecule type" value="Genomic_DNA"/>
</dbReference>
<accession>A0A2N9JL67</accession>
<reference evidence="2 3" key="1">
    <citation type="submission" date="2018-02" db="EMBL/GenBank/DDBJ databases">
        <authorList>
            <person name="Cohen D.B."/>
            <person name="Kent A.D."/>
        </authorList>
    </citation>
    <scope>NUCLEOTIDE SEQUENCE [LARGE SCALE GENOMIC DNA]</scope>
    <source>
        <strain evidence="2">1</strain>
    </source>
</reference>
<dbReference type="AlphaFoldDB" id="A0A2N9JL67"/>
<evidence type="ECO:0000313" key="2">
    <source>
        <dbReference type="EMBL" id="SPD88149.1"/>
    </source>
</evidence>
<name>A0A2N9JL67_9ACTN</name>
<dbReference type="KEGG" id="mgg:MPLG2_3119"/>
<gene>
    <name evidence="2" type="ORF">MPLG2_3119</name>
</gene>